<evidence type="ECO:0000256" key="1">
    <source>
        <dbReference type="SAM" id="Phobius"/>
    </source>
</evidence>
<dbReference type="STRING" id="519453.SAMN04488070_0886"/>
<sequence>MENIVAAIIFAILVGAGTLGVTSLGFFAFHRNPENVDAQQRERLEYAFFGLFGIVIMLMMWYAL</sequence>
<feature type="transmembrane region" description="Helical" evidence="1">
    <location>
        <begin position="44"/>
        <end position="63"/>
    </location>
</feature>
<keyword evidence="3" id="KW-1185">Reference proteome</keyword>
<keyword evidence="1" id="KW-0472">Membrane</keyword>
<dbReference type="Proteomes" id="UP000246964">
    <property type="component" value="Unassembled WGS sequence"/>
</dbReference>
<dbReference type="RefSeq" id="WP_110074771.1">
    <property type="nucleotide sequence ID" value="NZ_QGTT01000001.1"/>
</dbReference>
<reference evidence="2 3" key="1">
    <citation type="submission" date="2018-05" db="EMBL/GenBank/DDBJ databases">
        <title>Freshwater and sediment microbial communities from various areas in North America, analyzing microbe dynamics in response to fracking.</title>
        <authorList>
            <person name="Lamendella R."/>
        </authorList>
    </citation>
    <scope>NUCLEOTIDE SEQUENCE [LARGE SCALE GENOMIC DNA]</scope>
    <source>
        <strain evidence="2 3">125B1</strain>
    </source>
</reference>
<keyword evidence="1" id="KW-0812">Transmembrane</keyword>
<dbReference type="AlphaFoldDB" id="A0A317QAN5"/>
<keyword evidence="1" id="KW-1133">Transmembrane helix</keyword>
<evidence type="ECO:0000313" key="2">
    <source>
        <dbReference type="EMBL" id="PWW16026.1"/>
    </source>
</evidence>
<organism evidence="2 3">
    <name type="scientific">Pseudidiomarina maritima</name>
    <dbReference type="NCBI Taxonomy" id="519453"/>
    <lineage>
        <taxon>Bacteria</taxon>
        <taxon>Pseudomonadati</taxon>
        <taxon>Pseudomonadota</taxon>
        <taxon>Gammaproteobacteria</taxon>
        <taxon>Alteromonadales</taxon>
        <taxon>Idiomarinaceae</taxon>
        <taxon>Pseudidiomarina</taxon>
    </lineage>
</organism>
<evidence type="ECO:0000313" key="3">
    <source>
        <dbReference type="Proteomes" id="UP000246964"/>
    </source>
</evidence>
<feature type="transmembrane region" description="Helical" evidence="1">
    <location>
        <begin position="6"/>
        <end position="29"/>
    </location>
</feature>
<comment type="caution">
    <text evidence="2">The sequence shown here is derived from an EMBL/GenBank/DDBJ whole genome shotgun (WGS) entry which is preliminary data.</text>
</comment>
<proteinExistence type="predicted"/>
<dbReference type="OrthoDB" id="6388369at2"/>
<dbReference type="EMBL" id="QGTT01000001">
    <property type="protein sequence ID" value="PWW16026.1"/>
    <property type="molecule type" value="Genomic_DNA"/>
</dbReference>
<protein>
    <submittedName>
        <fullName evidence="2">Uncharacterized protein</fullName>
    </submittedName>
</protein>
<accession>A0A317QAN5</accession>
<gene>
    <name evidence="2" type="ORF">DET45_101123</name>
</gene>
<name>A0A317QAN5_9GAMM</name>